<name>B1XUH3_POLNS</name>
<dbReference type="AlphaFoldDB" id="B1XUH3"/>
<keyword evidence="2" id="KW-0546">Nucleotide metabolism</keyword>
<reference evidence="3" key="1">
    <citation type="submission" date="2008-03" db="EMBL/GenBank/DDBJ databases">
        <title>Complete sequence of Polynucleobacter necessarius STIR1.</title>
        <authorList>
            <consortium name="US DOE Joint Genome Institute"/>
            <person name="Copeland A."/>
            <person name="Lucas S."/>
            <person name="Lapidus A."/>
            <person name="Barry K."/>
            <person name="Detter J.C."/>
            <person name="Glavina del Rio T."/>
            <person name="Hammon N."/>
            <person name="Israni S."/>
            <person name="Dalin E."/>
            <person name="Tice H."/>
            <person name="Pitluck S."/>
            <person name="Chain P."/>
            <person name="Malfatti S."/>
            <person name="Shin M."/>
            <person name="Vergez L."/>
            <person name="Schmutz J."/>
            <person name="Larimer F."/>
            <person name="Land M."/>
            <person name="Hauser L."/>
            <person name="Kyrpides N."/>
            <person name="Kim E."/>
            <person name="Hahn M."/>
            <person name="Richardson P."/>
        </authorList>
    </citation>
    <scope>NUCLEOTIDE SEQUENCE [LARGE SCALE GENOMIC DNA]</scope>
    <source>
        <strain evidence="3">STIR1</strain>
    </source>
</reference>
<dbReference type="GO" id="GO:0009117">
    <property type="term" value="P:nucleotide metabolic process"/>
    <property type="evidence" value="ECO:0007669"/>
    <property type="project" value="UniProtKB-KW"/>
</dbReference>
<gene>
    <name evidence="3" type="ordered locus">Pnec_0790</name>
</gene>
<sequence length="68" mass="7504">MQKLVLASNNTGKVKEFQALLAPLNFQVIPSLFRHASTEILLIKHPVVMALGMILTSFCKNKIALQPS</sequence>
<proteinExistence type="predicted"/>
<dbReference type="GO" id="GO:0016787">
    <property type="term" value="F:hydrolase activity"/>
    <property type="evidence" value="ECO:0007669"/>
    <property type="project" value="UniProtKB-KW"/>
</dbReference>
<dbReference type="SUPFAM" id="SSF52972">
    <property type="entry name" value="ITPase-like"/>
    <property type="match status" value="1"/>
</dbReference>
<evidence type="ECO:0000256" key="2">
    <source>
        <dbReference type="ARBA" id="ARBA00023080"/>
    </source>
</evidence>
<dbReference type="EMBL" id="CP001010">
    <property type="protein sequence ID" value="ACB44000.1"/>
    <property type="molecule type" value="Genomic_DNA"/>
</dbReference>
<accession>B1XUH3</accession>
<dbReference type="HOGENOM" id="CLU_2790406_0_0_4"/>
<dbReference type="STRING" id="452638.Pnec_0790"/>
<evidence type="ECO:0000313" key="3">
    <source>
        <dbReference type="EMBL" id="ACB44000.1"/>
    </source>
</evidence>
<evidence type="ECO:0008006" key="4">
    <source>
        <dbReference type="Google" id="ProtNLM"/>
    </source>
</evidence>
<dbReference type="InterPro" id="IPR029001">
    <property type="entry name" value="ITPase-like_fam"/>
</dbReference>
<keyword evidence="1" id="KW-0378">Hydrolase</keyword>
<evidence type="ECO:0000256" key="1">
    <source>
        <dbReference type="ARBA" id="ARBA00022801"/>
    </source>
</evidence>
<protein>
    <recommendedName>
        <fullName evidence="4">Non-canonical purine NTP pyrophosphatase</fullName>
    </recommendedName>
</protein>
<dbReference type="KEGG" id="pne:Pnec_0790"/>
<organism evidence="3">
    <name type="scientific">Polynucleobacter necessarius subsp. necessarius (strain STIR1)</name>
    <dbReference type="NCBI Taxonomy" id="452638"/>
    <lineage>
        <taxon>Bacteria</taxon>
        <taxon>Pseudomonadati</taxon>
        <taxon>Pseudomonadota</taxon>
        <taxon>Betaproteobacteria</taxon>
        <taxon>Burkholderiales</taxon>
        <taxon>Burkholderiaceae</taxon>
        <taxon>Polynucleobacter</taxon>
    </lineage>
</organism>